<dbReference type="AlphaFoldDB" id="A0AA41UEU1"/>
<feature type="compositionally biased region" description="Basic residues" evidence="1">
    <location>
        <begin position="1"/>
        <end position="11"/>
    </location>
</feature>
<evidence type="ECO:0000256" key="1">
    <source>
        <dbReference type="SAM" id="MobiDB-lite"/>
    </source>
</evidence>
<evidence type="ECO:0000313" key="3">
    <source>
        <dbReference type="Proteomes" id="UP001165341"/>
    </source>
</evidence>
<protein>
    <recommendedName>
        <fullName evidence="4">ATP/GTP-binding protein</fullName>
    </recommendedName>
</protein>
<organism evidence="2 3">
    <name type="scientific">Cryobacterium zhongshanensis</name>
    <dbReference type="NCBI Taxonomy" id="2928153"/>
    <lineage>
        <taxon>Bacteria</taxon>
        <taxon>Bacillati</taxon>
        <taxon>Actinomycetota</taxon>
        <taxon>Actinomycetes</taxon>
        <taxon>Micrococcales</taxon>
        <taxon>Microbacteriaceae</taxon>
        <taxon>Cryobacterium</taxon>
    </lineage>
</organism>
<keyword evidence="3" id="KW-1185">Reference proteome</keyword>
<dbReference type="RefSeq" id="WP_243011295.1">
    <property type="nucleotide sequence ID" value="NZ_JALGAR010000001.1"/>
</dbReference>
<proteinExistence type="predicted"/>
<dbReference type="EMBL" id="JALGAR010000001">
    <property type="protein sequence ID" value="MCI4657350.1"/>
    <property type="molecule type" value="Genomic_DNA"/>
</dbReference>
<evidence type="ECO:0008006" key="4">
    <source>
        <dbReference type="Google" id="ProtNLM"/>
    </source>
</evidence>
<evidence type="ECO:0000313" key="2">
    <source>
        <dbReference type="EMBL" id="MCI4657350.1"/>
    </source>
</evidence>
<sequence>MPRSNHPRGRRPGSDDSGDDETLDRMRAGWRRTEERRDGLWTVQPVTAVRATKSYVCPGCSLEIAPKTPHLVAWRADGLMGEAADLAGRRHWHNHCWRIR</sequence>
<accession>A0AA41UEU1</accession>
<dbReference type="Proteomes" id="UP001165341">
    <property type="component" value="Unassembled WGS sequence"/>
</dbReference>
<name>A0AA41UEU1_9MICO</name>
<comment type="caution">
    <text evidence="2">The sequence shown here is derived from an EMBL/GenBank/DDBJ whole genome shotgun (WGS) entry which is preliminary data.</text>
</comment>
<feature type="region of interest" description="Disordered" evidence="1">
    <location>
        <begin position="1"/>
        <end position="29"/>
    </location>
</feature>
<reference evidence="2" key="1">
    <citation type="submission" date="2022-03" db="EMBL/GenBank/DDBJ databases">
        <title>Cryobacterium sp. nov. strain ZS14-85, isolated from Antarctic soil.</title>
        <authorList>
            <person name="Li J."/>
            <person name="Niu G."/>
        </authorList>
    </citation>
    <scope>NUCLEOTIDE SEQUENCE</scope>
    <source>
        <strain evidence="2">ZS14-85</strain>
    </source>
</reference>
<gene>
    <name evidence="2" type="ORF">MQH31_05930</name>
</gene>